<dbReference type="EMBL" id="JATAAI010000006">
    <property type="protein sequence ID" value="KAK1745156.1"/>
    <property type="molecule type" value="Genomic_DNA"/>
</dbReference>
<name>A0AAD8YH94_9STRA</name>
<evidence type="ECO:0000313" key="2">
    <source>
        <dbReference type="EMBL" id="KAK1745156.1"/>
    </source>
</evidence>
<dbReference type="AlphaFoldDB" id="A0AAD8YH94"/>
<proteinExistence type="predicted"/>
<protein>
    <submittedName>
        <fullName evidence="2">Uncharacterized protein</fullName>
    </submittedName>
</protein>
<sequence>MKQIAEVIKPGKPVIVVSGSNDPAHAFNAKRTLNSLGFYIIGEVTIPPAGFSLPDSGKKKSTGASDRPMKRNSNCVVTVAIAPC</sequence>
<feature type="region of interest" description="Disordered" evidence="1">
    <location>
        <begin position="51"/>
        <end position="70"/>
    </location>
</feature>
<dbReference type="Proteomes" id="UP001224775">
    <property type="component" value="Unassembled WGS sequence"/>
</dbReference>
<evidence type="ECO:0000313" key="3">
    <source>
        <dbReference type="Proteomes" id="UP001224775"/>
    </source>
</evidence>
<keyword evidence="3" id="KW-1185">Reference proteome</keyword>
<organism evidence="2 3">
    <name type="scientific">Skeletonema marinoi</name>
    <dbReference type="NCBI Taxonomy" id="267567"/>
    <lineage>
        <taxon>Eukaryota</taxon>
        <taxon>Sar</taxon>
        <taxon>Stramenopiles</taxon>
        <taxon>Ochrophyta</taxon>
        <taxon>Bacillariophyta</taxon>
        <taxon>Coscinodiscophyceae</taxon>
        <taxon>Thalassiosirophycidae</taxon>
        <taxon>Thalassiosirales</taxon>
        <taxon>Skeletonemataceae</taxon>
        <taxon>Skeletonema</taxon>
        <taxon>Skeletonema marinoi-dohrnii complex</taxon>
    </lineage>
</organism>
<gene>
    <name evidence="2" type="ORF">QTG54_004447</name>
</gene>
<comment type="caution">
    <text evidence="2">The sequence shown here is derived from an EMBL/GenBank/DDBJ whole genome shotgun (WGS) entry which is preliminary data.</text>
</comment>
<accession>A0AAD8YH94</accession>
<reference evidence="2" key="1">
    <citation type="submission" date="2023-06" db="EMBL/GenBank/DDBJ databases">
        <title>Survivors Of The Sea: Transcriptome response of Skeletonema marinoi to long-term dormancy.</title>
        <authorList>
            <person name="Pinder M.I.M."/>
            <person name="Kourtchenko O."/>
            <person name="Robertson E.K."/>
            <person name="Larsson T."/>
            <person name="Maumus F."/>
            <person name="Osuna-Cruz C.M."/>
            <person name="Vancaester E."/>
            <person name="Stenow R."/>
            <person name="Vandepoele K."/>
            <person name="Ploug H."/>
            <person name="Bruchert V."/>
            <person name="Godhe A."/>
            <person name="Topel M."/>
        </authorList>
    </citation>
    <scope>NUCLEOTIDE SEQUENCE</scope>
    <source>
        <strain evidence="2">R05AC</strain>
    </source>
</reference>
<evidence type="ECO:0000256" key="1">
    <source>
        <dbReference type="SAM" id="MobiDB-lite"/>
    </source>
</evidence>